<accession>A0A5N5WMM7</accession>
<feature type="transmembrane region" description="Helical" evidence="2">
    <location>
        <begin position="210"/>
        <end position="232"/>
    </location>
</feature>
<proteinExistence type="predicted"/>
<feature type="region of interest" description="Disordered" evidence="1">
    <location>
        <begin position="171"/>
        <end position="203"/>
    </location>
</feature>
<keyword evidence="5" id="KW-1185">Reference proteome</keyword>
<keyword evidence="2" id="KW-0812">Transmembrane</keyword>
<name>A0A5N5WMM7_9EURO</name>
<feature type="compositionally biased region" description="Low complexity" evidence="1">
    <location>
        <begin position="293"/>
        <end position="313"/>
    </location>
</feature>
<dbReference type="CDD" id="cd12087">
    <property type="entry name" value="TM_EGFR-like"/>
    <property type="match status" value="1"/>
</dbReference>
<dbReference type="Proteomes" id="UP000326565">
    <property type="component" value="Unassembled WGS sequence"/>
</dbReference>
<feature type="compositionally biased region" description="Low complexity" evidence="1">
    <location>
        <begin position="185"/>
        <end position="203"/>
    </location>
</feature>
<evidence type="ECO:0000256" key="3">
    <source>
        <dbReference type="SAM" id="SignalP"/>
    </source>
</evidence>
<evidence type="ECO:0000256" key="2">
    <source>
        <dbReference type="SAM" id="Phobius"/>
    </source>
</evidence>
<feature type="signal peptide" evidence="3">
    <location>
        <begin position="1"/>
        <end position="23"/>
    </location>
</feature>
<dbReference type="SUPFAM" id="SSF49503">
    <property type="entry name" value="Cupredoxins"/>
    <property type="match status" value="1"/>
</dbReference>
<evidence type="ECO:0000256" key="1">
    <source>
        <dbReference type="SAM" id="MobiDB-lite"/>
    </source>
</evidence>
<gene>
    <name evidence="4" type="ORF">BDV29DRAFT_161359</name>
</gene>
<feature type="chain" id="PRO_5025008700" description="Cupredoxin" evidence="3">
    <location>
        <begin position="24"/>
        <end position="342"/>
    </location>
</feature>
<keyword evidence="3" id="KW-0732">Signal</keyword>
<dbReference type="InterPro" id="IPR052953">
    <property type="entry name" value="Ser-rich/MCO-related"/>
</dbReference>
<evidence type="ECO:0000313" key="5">
    <source>
        <dbReference type="Proteomes" id="UP000326565"/>
    </source>
</evidence>
<keyword evidence="2" id="KW-0472">Membrane</keyword>
<protein>
    <recommendedName>
        <fullName evidence="6">Cupredoxin</fullName>
    </recommendedName>
</protein>
<dbReference type="AlphaFoldDB" id="A0A5N5WMM7"/>
<organism evidence="4 5">
    <name type="scientific">Aspergillus leporis</name>
    <dbReference type="NCBI Taxonomy" id="41062"/>
    <lineage>
        <taxon>Eukaryota</taxon>
        <taxon>Fungi</taxon>
        <taxon>Dikarya</taxon>
        <taxon>Ascomycota</taxon>
        <taxon>Pezizomycotina</taxon>
        <taxon>Eurotiomycetes</taxon>
        <taxon>Eurotiomycetidae</taxon>
        <taxon>Eurotiales</taxon>
        <taxon>Aspergillaceae</taxon>
        <taxon>Aspergillus</taxon>
        <taxon>Aspergillus subgen. Circumdati</taxon>
    </lineage>
</organism>
<evidence type="ECO:0008006" key="6">
    <source>
        <dbReference type="Google" id="ProtNLM"/>
    </source>
</evidence>
<dbReference type="Gene3D" id="2.60.40.420">
    <property type="entry name" value="Cupredoxins - blue copper proteins"/>
    <property type="match status" value="1"/>
</dbReference>
<feature type="region of interest" description="Disordered" evidence="1">
    <location>
        <begin position="263"/>
        <end position="342"/>
    </location>
</feature>
<dbReference type="InterPro" id="IPR008972">
    <property type="entry name" value="Cupredoxin"/>
</dbReference>
<dbReference type="OrthoDB" id="2331100at2759"/>
<dbReference type="EMBL" id="ML732337">
    <property type="protein sequence ID" value="KAB8069529.1"/>
    <property type="molecule type" value="Genomic_DNA"/>
</dbReference>
<evidence type="ECO:0000313" key="4">
    <source>
        <dbReference type="EMBL" id="KAB8069529.1"/>
    </source>
</evidence>
<sequence length="342" mass="36579">MSFIHLITWFSLLLAVSAQTATATTNSKATSTTSTGIATWTIKVGHRSDPHQYVPHSLKASVGDIVVFEFYPRNHSVVEADYDVPCQPAHKPSIFTSGHFNSFNEQNGQLIGPPPTWSLVVNDTKPTFFYCTAIDSCNVNGMVGVINPNATHTWESQYKKAKEQTFQLEPGQSIPAEGGGGSGTSTGSSSSSTSSSSADSSSGSHLSGGAIAGIVVGGVAFVAILVALFFVIGRNQVYKKWMTSEDGRTERTARWALFNGHHGEHKSDWGSTQPPGEQVASMPSPDPTQRTFSGQYGPSSGQPGWDPSMFQPMPQSPPATNVAPTELEAPDSAIPPYRDDRR</sequence>
<dbReference type="CDD" id="cd00920">
    <property type="entry name" value="Cupredoxin"/>
    <property type="match status" value="1"/>
</dbReference>
<dbReference type="PANTHER" id="PTHR34883">
    <property type="entry name" value="SERINE-RICH PROTEIN, PUTATIVE-RELATED-RELATED"/>
    <property type="match status" value="1"/>
</dbReference>
<keyword evidence="2" id="KW-1133">Transmembrane helix</keyword>
<reference evidence="4 5" key="1">
    <citation type="submission" date="2019-04" db="EMBL/GenBank/DDBJ databases">
        <title>Friends and foes A comparative genomics study of 23 Aspergillus species from section Flavi.</title>
        <authorList>
            <consortium name="DOE Joint Genome Institute"/>
            <person name="Kjaerbolling I."/>
            <person name="Vesth T."/>
            <person name="Frisvad J.C."/>
            <person name="Nybo J.L."/>
            <person name="Theobald S."/>
            <person name="Kildgaard S."/>
            <person name="Isbrandt T."/>
            <person name="Kuo A."/>
            <person name="Sato A."/>
            <person name="Lyhne E.K."/>
            <person name="Kogle M.E."/>
            <person name="Wiebenga A."/>
            <person name="Kun R.S."/>
            <person name="Lubbers R.J."/>
            <person name="Makela M.R."/>
            <person name="Barry K."/>
            <person name="Chovatia M."/>
            <person name="Clum A."/>
            <person name="Daum C."/>
            <person name="Haridas S."/>
            <person name="He G."/>
            <person name="LaButti K."/>
            <person name="Lipzen A."/>
            <person name="Mondo S."/>
            <person name="Riley R."/>
            <person name="Salamov A."/>
            <person name="Simmons B.A."/>
            <person name="Magnuson J.K."/>
            <person name="Henrissat B."/>
            <person name="Mortensen U.H."/>
            <person name="Larsen T.O."/>
            <person name="Devries R.P."/>
            <person name="Grigoriev I.V."/>
            <person name="Machida M."/>
            <person name="Baker S.E."/>
            <person name="Andersen M.R."/>
        </authorList>
    </citation>
    <scope>NUCLEOTIDE SEQUENCE [LARGE SCALE GENOMIC DNA]</scope>
    <source>
        <strain evidence="4 5">CBS 151.66</strain>
    </source>
</reference>
<dbReference type="PANTHER" id="PTHR34883:SF8">
    <property type="entry name" value="EXTRACELLULAR SERINE-RICH PROTEIN (AFU_ORTHOLOGUE AFUA_6G00670)"/>
    <property type="match status" value="1"/>
</dbReference>